<keyword evidence="3" id="KW-0808">Transferase</keyword>
<evidence type="ECO:0000256" key="4">
    <source>
        <dbReference type="ARBA" id="ARBA00026139"/>
    </source>
</evidence>
<dbReference type="GO" id="GO:0005759">
    <property type="term" value="C:mitochondrial matrix"/>
    <property type="evidence" value="ECO:0007669"/>
    <property type="project" value="TreeGrafter"/>
</dbReference>
<comment type="similarity">
    <text evidence="1">Belongs to the eukaryotic-type primase small subunit family.</text>
</comment>
<gene>
    <name evidence="8" type="ORF">FME351_LOCUS7953</name>
    <name evidence="9" type="ORF">TSG867_LOCUS26193</name>
</gene>
<dbReference type="EMBL" id="CAJNYU010000757">
    <property type="protein sequence ID" value="CAF3388813.1"/>
    <property type="molecule type" value="Genomic_DNA"/>
</dbReference>
<protein>
    <recommendedName>
        <fullName evidence="4">DNA-directed primase/polymerase protein</fullName>
        <ecNumber evidence="6">2.7.7.102</ecNumber>
        <ecNumber evidence="2">2.7.7.7</ecNumber>
    </recommendedName>
</protein>
<comment type="caution">
    <text evidence="9">The sequence shown here is derived from an EMBL/GenBank/DDBJ whole genome shotgun (WGS) entry which is preliminary data.</text>
</comment>
<organism evidence="9 10">
    <name type="scientific">Rotaria socialis</name>
    <dbReference type="NCBI Taxonomy" id="392032"/>
    <lineage>
        <taxon>Eukaryota</taxon>
        <taxon>Metazoa</taxon>
        <taxon>Spiralia</taxon>
        <taxon>Gnathifera</taxon>
        <taxon>Rotifera</taxon>
        <taxon>Eurotatoria</taxon>
        <taxon>Bdelloidea</taxon>
        <taxon>Philodinida</taxon>
        <taxon>Philodinidae</taxon>
        <taxon>Rotaria</taxon>
    </lineage>
</organism>
<evidence type="ECO:0000256" key="3">
    <source>
        <dbReference type="ARBA" id="ARBA00022932"/>
    </source>
</evidence>
<evidence type="ECO:0000256" key="5">
    <source>
        <dbReference type="ARBA" id="ARBA00044677"/>
    </source>
</evidence>
<dbReference type="EC" id="2.7.7.7" evidence="2"/>
<sequence length="470" mass="54939">MSATTLSQNTHYIHFILPLIKIYYKLDTLLASISTTNNNEQQLIFIAVEHNNRKRHFLSVTFDELSKLLHCLEPPKLTLYEILCRNKSCKLYFDVDVYIENTFLINIQESLSTLQNLFHYIISNCTDSITYHSASIADHFLVLSASTELKHSYHLIYTNTIVRFDSQQTVLKFILTILQYCTHFILSHSCHQHFLQSISIHHENNPNNWLKHLQTILTNTNFCNCVIPATNITCNNFQKLLFKNSNGFYQWIFDLHVYNKNQQFRLYKVTKFGKHNPLLTTSSVSFNGQNERKNEMLIDKTINYDSILSHALISYTVNNTNLLIFSFNENKWSLLDQHENRIVDLTTKTYFTTLIISKTSPNETNALKRIPPTNTTDLANNTDHFKSFITNLITKIYHTNAYIRSCQRGTNNPSLLFYNIGGEFRFCERLQRHHQSNNTCIIVDTSTCKYQIKCKDPDCKNFKPPWKHIS</sequence>
<dbReference type="GO" id="GO:0003682">
    <property type="term" value="F:chromatin binding"/>
    <property type="evidence" value="ECO:0007669"/>
    <property type="project" value="TreeGrafter"/>
</dbReference>
<evidence type="ECO:0000313" key="9">
    <source>
        <dbReference type="EMBL" id="CAF4574740.1"/>
    </source>
</evidence>
<keyword evidence="3" id="KW-0239">DNA-directed DNA polymerase</keyword>
<proteinExistence type="inferred from homology"/>
<dbReference type="GO" id="GO:0031297">
    <property type="term" value="P:replication fork processing"/>
    <property type="evidence" value="ECO:0007669"/>
    <property type="project" value="TreeGrafter"/>
</dbReference>
<dbReference type="GO" id="GO:0042276">
    <property type="term" value="P:error-prone translesion synthesis"/>
    <property type="evidence" value="ECO:0007669"/>
    <property type="project" value="InterPro"/>
</dbReference>
<reference evidence="9" key="1">
    <citation type="submission" date="2021-02" db="EMBL/GenBank/DDBJ databases">
        <authorList>
            <person name="Nowell W R."/>
        </authorList>
    </citation>
    <scope>NUCLEOTIDE SEQUENCE</scope>
</reference>
<dbReference type="GO" id="GO:0003887">
    <property type="term" value="F:DNA-directed DNA polymerase activity"/>
    <property type="evidence" value="ECO:0007669"/>
    <property type="project" value="UniProtKB-KW"/>
</dbReference>
<dbReference type="GO" id="GO:0005634">
    <property type="term" value="C:nucleus"/>
    <property type="evidence" value="ECO:0007669"/>
    <property type="project" value="TreeGrafter"/>
</dbReference>
<comment type="catalytic activity">
    <reaction evidence="7">
        <text>DNA(n) + a 2'-deoxyribonucleoside 5'-triphosphate = DNA(n+1) + diphosphate</text>
        <dbReference type="Rhea" id="RHEA:22508"/>
        <dbReference type="Rhea" id="RHEA-COMP:17339"/>
        <dbReference type="Rhea" id="RHEA-COMP:17340"/>
        <dbReference type="ChEBI" id="CHEBI:33019"/>
        <dbReference type="ChEBI" id="CHEBI:61560"/>
        <dbReference type="ChEBI" id="CHEBI:173112"/>
        <dbReference type="EC" id="2.7.7.7"/>
    </reaction>
    <physiologicalReaction direction="left-to-right" evidence="7">
        <dbReference type="Rhea" id="RHEA:22509"/>
    </physiologicalReaction>
</comment>
<dbReference type="PANTHER" id="PTHR31399:SF0">
    <property type="entry name" value="DNA-DIRECTED PRIMASE_POLYMERASE PROTEIN"/>
    <property type="match status" value="1"/>
</dbReference>
<dbReference type="PANTHER" id="PTHR31399">
    <property type="entry name" value="DNA-DIRECTED PRIMASE / POLYMERASE PROTEIN"/>
    <property type="match status" value="1"/>
</dbReference>
<evidence type="ECO:0000313" key="10">
    <source>
        <dbReference type="Proteomes" id="UP000663862"/>
    </source>
</evidence>
<dbReference type="Proteomes" id="UP000663862">
    <property type="component" value="Unassembled WGS sequence"/>
</dbReference>
<name>A0A821AEM8_9BILA</name>
<dbReference type="InterPro" id="IPR044917">
    <property type="entry name" value="PRIMPOL"/>
</dbReference>
<evidence type="ECO:0000256" key="1">
    <source>
        <dbReference type="ARBA" id="ARBA00009762"/>
    </source>
</evidence>
<evidence type="ECO:0000256" key="7">
    <source>
        <dbReference type="ARBA" id="ARBA00047303"/>
    </source>
</evidence>
<evidence type="ECO:0000256" key="2">
    <source>
        <dbReference type="ARBA" id="ARBA00012417"/>
    </source>
</evidence>
<dbReference type="AlphaFoldDB" id="A0A821AEM8"/>
<dbReference type="Proteomes" id="UP000663869">
    <property type="component" value="Unassembled WGS sequence"/>
</dbReference>
<keyword evidence="3" id="KW-0548">Nucleotidyltransferase</keyword>
<accession>A0A821AEM8</accession>
<evidence type="ECO:0000256" key="6">
    <source>
        <dbReference type="ARBA" id="ARBA00044768"/>
    </source>
</evidence>
<evidence type="ECO:0000313" key="8">
    <source>
        <dbReference type="EMBL" id="CAF3388813.1"/>
    </source>
</evidence>
<dbReference type="EMBL" id="CAJOBQ010002706">
    <property type="protein sequence ID" value="CAF4574740.1"/>
    <property type="molecule type" value="Genomic_DNA"/>
</dbReference>
<dbReference type="EC" id="2.7.7.102" evidence="6"/>
<dbReference type="GO" id="GO:0006264">
    <property type="term" value="P:mitochondrial DNA replication"/>
    <property type="evidence" value="ECO:0007669"/>
    <property type="project" value="TreeGrafter"/>
</dbReference>
<comment type="catalytic activity">
    <reaction evidence="5">
        <text>ssDNA + n NTP = ssDNA/pppN(pN)n-1 hybrid + (n-1) diphosphate.</text>
        <dbReference type="EC" id="2.7.7.102"/>
    </reaction>
</comment>
<dbReference type="GO" id="GO:0009411">
    <property type="term" value="P:response to UV"/>
    <property type="evidence" value="ECO:0007669"/>
    <property type="project" value="TreeGrafter"/>
</dbReference>